<evidence type="ECO:0000313" key="2">
    <source>
        <dbReference type="EMBL" id="MBB6096260.1"/>
    </source>
</evidence>
<evidence type="ECO:0000313" key="3">
    <source>
        <dbReference type="Proteomes" id="UP000588068"/>
    </source>
</evidence>
<organism evidence="2 3">
    <name type="scientific">Povalibacter uvarum</name>
    <dbReference type="NCBI Taxonomy" id="732238"/>
    <lineage>
        <taxon>Bacteria</taxon>
        <taxon>Pseudomonadati</taxon>
        <taxon>Pseudomonadota</taxon>
        <taxon>Gammaproteobacteria</taxon>
        <taxon>Steroidobacterales</taxon>
        <taxon>Steroidobacteraceae</taxon>
        <taxon>Povalibacter</taxon>
    </lineage>
</organism>
<dbReference type="AlphaFoldDB" id="A0A841HVN7"/>
<dbReference type="RefSeq" id="WP_221304460.1">
    <property type="nucleotide sequence ID" value="NZ_JACHHZ010000007.1"/>
</dbReference>
<evidence type="ECO:0000259" key="1">
    <source>
        <dbReference type="Pfam" id="PF14339"/>
    </source>
</evidence>
<dbReference type="EMBL" id="JACHHZ010000007">
    <property type="protein sequence ID" value="MBB6096260.1"/>
    <property type="molecule type" value="Genomic_DNA"/>
</dbReference>
<accession>A0A841HVN7</accession>
<name>A0A841HVN7_9GAMM</name>
<sequence length="269" mass="28036">MLLGSTSSQATKNFDCSNADHGKTLRVVGLTDDGFLVCFNEQSPRHTRQIGYVGGLVSPDTRLVGIDFRVQDGELYGVGDGGGVYKLDTTNAAATQVSVLTQALNGTSFGVDFNPAADRLRIVSDTGQNLRHNVNAGGTTLADGGLNYTAGIAALGIVGAAYTNNDLDPQTATTLFDLDVTMDQIAVQAPPNNGSLGATGRTTIDADAAAGFDIFSELRGSIARSNRGYAVLSSGGYSAFYRVSLLTGTAQLLGTFRQNVTDIAVPLDR</sequence>
<comment type="caution">
    <text evidence="2">The sequence shown here is derived from an EMBL/GenBank/DDBJ whole genome shotgun (WGS) entry which is preliminary data.</text>
</comment>
<feature type="domain" description="DUF4394" evidence="1">
    <location>
        <begin position="36"/>
        <end position="264"/>
    </location>
</feature>
<proteinExistence type="predicted"/>
<dbReference type="Pfam" id="PF14339">
    <property type="entry name" value="DUF4394"/>
    <property type="match status" value="1"/>
</dbReference>
<dbReference type="InterPro" id="IPR025507">
    <property type="entry name" value="DUF4394"/>
</dbReference>
<keyword evidence="3" id="KW-1185">Reference proteome</keyword>
<gene>
    <name evidence="2" type="ORF">HNQ60_005182</name>
</gene>
<protein>
    <recommendedName>
        <fullName evidence="1">DUF4394 domain-containing protein</fullName>
    </recommendedName>
</protein>
<dbReference type="Proteomes" id="UP000588068">
    <property type="component" value="Unassembled WGS sequence"/>
</dbReference>
<reference evidence="2 3" key="1">
    <citation type="submission" date="2020-08" db="EMBL/GenBank/DDBJ databases">
        <title>Genomic Encyclopedia of Type Strains, Phase IV (KMG-IV): sequencing the most valuable type-strain genomes for metagenomic binning, comparative biology and taxonomic classification.</title>
        <authorList>
            <person name="Goeker M."/>
        </authorList>
    </citation>
    <scope>NUCLEOTIDE SEQUENCE [LARGE SCALE GENOMIC DNA]</scope>
    <source>
        <strain evidence="2 3">DSM 26723</strain>
    </source>
</reference>